<dbReference type="InterPro" id="IPR020103">
    <property type="entry name" value="PsdUridine_synth_cat_dom_sf"/>
</dbReference>
<sequence length="447" mass="51063">MRPIRNFRFGRLKLTICTSPIESFLSRHSSLQQSCQQYSTLGTSNLHHRTRPTSSTVTANHVNTKKIRYIDDLSSANYYFENGLRKVKPYYFDYHASAKDRWVNQPLLAVMNTEFRDRNDKYFRMAIERGYIKINGKQATNDTLFRKGDTMSHSVHRHEPPAAAPDPIELIHQDDDLLVIHKPGGLQAHPSGRYRHNTAVHILRKQLNLPGLYPINRLDRLTSGLMMIGLNSRKAQAMQQEMMAGSIEKEYLCRVDGEFPSGPIVCDAPLKTIGFKFSFQYVDFASGKPSKTVFERVSYNGRTSLVKCYPVTGRTHQLRVHLRYLGHPIANDPVYGRYTPWSHLLDGVDLHNDSTTSSSSCRFANVTDLMLEKTTFDTLDLTDGNPRCGECHGLLVPDPLPGQELGIWLHAQRYSGKHWSYTTNDKNLLPWTHTDFDGDRTIIPSYM</sequence>
<dbReference type="AlphaFoldDB" id="A0A163JWP3"/>
<dbReference type="EC" id="5.4.99.-" evidence="2"/>
<dbReference type="PANTHER" id="PTHR21600:SF40">
    <property type="entry name" value="PSEUDOURIDYLATE SYNTHASE RPUSD2"/>
    <property type="match status" value="1"/>
</dbReference>
<evidence type="ECO:0000313" key="4">
    <source>
        <dbReference type="EMBL" id="SAM04014.1"/>
    </source>
</evidence>
<dbReference type="InterPro" id="IPR006145">
    <property type="entry name" value="PsdUridine_synth_RsuA/RluA"/>
</dbReference>
<reference evidence="4" key="1">
    <citation type="submission" date="2016-04" db="EMBL/GenBank/DDBJ databases">
        <authorList>
            <person name="Evans L.H."/>
            <person name="Alamgir A."/>
            <person name="Owens N."/>
            <person name="Weber N.D."/>
            <person name="Virtaneva K."/>
            <person name="Barbian K."/>
            <person name="Babar A."/>
            <person name="Rosenke K."/>
        </authorList>
    </citation>
    <scope>NUCLEOTIDE SEQUENCE [LARGE SCALE GENOMIC DNA]</scope>
    <source>
        <strain evidence="4">CBS 101.48</strain>
    </source>
</reference>
<accession>A0A163JWP3</accession>
<dbReference type="STRING" id="4829.A0A163JWP3"/>
<dbReference type="InterPro" id="IPR050188">
    <property type="entry name" value="RluA_PseudoU_synthase"/>
</dbReference>
<dbReference type="PANTHER" id="PTHR21600">
    <property type="entry name" value="MITOCHONDRIAL RNA PSEUDOURIDINE SYNTHASE"/>
    <property type="match status" value="1"/>
</dbReference>
<dbReference type="NCBIfam" id="TIGR00005">
    <property type="entry name" value="rluA_subfam"/>
    <property type="match status" value="1"/>
</dbReference>
<evidence type="ECO:0000259" key="3">
    <source>
        <dbReference type="Pfam" id="PF00849"/>
    </source>
</evidence>
<dbReference type="EMBL" id="LT554349">
    <property type="protein sequence ID" value="SAM04014.1"/>
    <property type="molecule type" value="Genomic_DNA"/>
</dbReference>
<comment type="function">
    <text evidence="2">Responsible for synthesis of pseudouridine from uracil.</text>
</comment>
<keyword evidence="5" id="KW-1185">Reference proteome</keyword>
<keyword evidence="2" id="KW-0413">Isomerase</keyword>
<dbReference type="GO" id="GO:0009982">
    <property type="term" value="F:pseudouridine synthase activity"/>
    <property type="evidence" value="ECO:0007669"/>
    <property type="project" value="InterPro"/>
</dbReference>
<feature type="domain" description="Pseudouridine synthase RsuA/RluA-like" evidence="3">
    <location>
        <begin position="176"/>
        <end position="323"/>
    </location>
</feature>
<feature type="active site" evidence="1">
    <location>
        <position position="219"/>
    </location>
</feature>
<organism evidence="4">
    <name type="scientific">Absidia glauca</name>
    <name type="common">Pin mould</name>
    <dbReference type="NCBI Taxonomy" id="4829"/>
    <lineage>
        <taxon>Eukaryota</taxon>
        <taxon>Fungi</taxon>
        <taxon>Fungi incertae sedis</taxon>
        <taxon>Mucoromycota</taxon>
        <taxon>Mucoromycotina</taxon>
        <taxon>Mucoromycetes</taxon>
        <taxon>Mucorales</taxon>
        <taxon>Cunninghamellaceae</taxon>
        <taxon>Absidia</taxon>
    </lineage>
</organism>
<proteinExistence type="inferred from homology"/>
<name>A0A163JWP3_ABSGL</name>
<dbReference type="Gene3D" id="3.30.2350.10">
    <property type="entry name" value="Pseudouridine synthase"/>
    <property type="match status" value="1"/>
</dbReference>
<protein>
    <recommendedName>
        <fullName evidence="2">Pseudouridine synthase</fullName>
        <ecNumber evidence="2">5.4.99.-</ecNumber>
    </recommendedName>
</protein>
<dbReference type="Proteomes" id="UP000078561">
    <property type="component" value="Unassembled WGS sequence"/>
</dbReference>
<dbReference type="PROSITE" id="PS01129">
    <property type="entry name" value="PSI_RLU"/>
    <property type="match status" value="1"/>
</dbReference>
<dbReference type="OrthoDB" id="424794at2759"/>
<dbReference type="InterPro" id="IPR006224">
    <property type="entry name" value="PsdUridine_synth_RluA-like_CS"/>
</dbReference>
<evidence type="ECO:0000313" key="5">
    <source>
        <dbReference type="Proteomes" id="UP000078561"/>
    </source>
</evidence>
<dbReference type="OMA" id="AVMNTEF"/>
<dbReference type="SUPFAM" id="SSF55120">
    <property type="entry name" value="Pseudouridine synthase"/>
    <property type="match status" value="1"/>
</dbReference>
<dbReference type="Pfam" id="PF00849">
    <property type="entry name" value="PseudoU_synth_2"/>
    <property type="match status" value="1"/>
</dbReference>
<evidence type="ECO:0000256" key="1">
    <source>
        <dbReference type="PIRSR" id="PIRSR606225-1"/>
    </source>
</evidence>
<comment type="catalytic activity">
    <reaction evidence="2">
        <text>a uridine in RNA = a pseudouridine in RNA</text>
        <dbReference type="Rhea" id="RHEA:48348"/>
        <dbReference type="Rhea" id="RHEA-COMP:12068"/>
        <dbReference type="Rhea" id="RHEA-COMP:12069"/>
        <dbReference type="ChEBI" id="CHEBI:65314"/>
        <dbReference type="ChEBI" id="CHEBI:65315"/>
    </reaction>
</comment>
<dbReference type="InParanoid" id="A0A163JWP3"/>
<gene>
    <name evidence="4" type="primary">ABSGL_09874.1 scaffold 11783</name>
</gene>
<dbReference type="CDD" id="cd02557">
    <property type="entry name" value="PseudoU_synth_ScRIB2"/>
    <property type="match status" value="1"/>
</dbReference>
<evidence type="ECO:0000256" key="2">
    <source>
        <dbReference type="RuleBase" id="RU362028"/>
    </source>
</evidence>
<dbReference type="InterPro" id="IPR006225">
    <property type="entry name" value="PsdUridine_synth_RluC/D"/>
</dbReference>
<dbReference type="GO" id="GO:0003723">
    <property type="term" value="F:RNA binding"/>
    <property type="evidence" value="ECO:0007669"/>
    <property type="project" value="InterPro"/>
</dbReference>
<dbReference type="GO" id="GO:0000455">
    <property type="term" value="P:enzyme-directed rRNA pseudouridine synthesis"/>
    <property type="evidence" value="ECO:0007669"/>
    <property type="project" value="TreeGrafter"/>
</dbReference>
<comment type="similarity">
    <text evidence="2">Belongs to the pseudouridine synthase RluA family.</text>
</comment>